<proteinExistence type="inferred from homology"/>
<dbReference type="Pfam" id="PF00672">
    <property type="entry name" value="HAMP"/>
    <property type="match status" value="1"/>
</dbReference>
<keyword evidence="8" id="KW-1185">Reference proteome</keyword>
<dbReference type="SUPFAM" id="SSF58104">
    <property type="entry name" value="Methyl-accepting chemotaxis protein (MCP) signaling domain"/>
    <property type="match status" value="1"/>
</dbReference>
<dbReference type="Pfam" id="PF00015">
    <property type="entry name" value="MCPsignal"/>
    <property type="match status" value="1"/>
</dbReference>
<protein>
    <submittedName>
        <fullName evidence="7">Methyl-accepting chemotaxis sensory transducer with Pas/Pac sensor</fullName>
    </submittedName>
</protein>
<keyword evidence="4" id="KW-0812">Transmembrane</keyword>
<organism evidence="7">
    <name type="scientific">Candidatus Moduliflexus flocculans</name>
    <dbReference type="NCBI Taxonomy" id="1499966"/>
    <lineage>
        <taxon>Bacteria</taxon>
        <taxon>Candidatus Moduliflexota</taxon>
        <taxon>Candidatus Moduliflexia</taxon>
        <taxon>Candidatus Moduliflexales</taxon>
        <taxon>Candidatus Moduliflexaceae</taxon>
    </lineage>
</organism>
<dbReference type="InterPro" id="IPR029151">
    <property type="entry name" value="Sensor-like_sf"/>
</dbReference>
<dbReference type="PANTHER" id="PTHR32089">
    <property type="entry name" value="METHYL-ACCEPTING CHEMOTAXIS PROTEIN MCPB"/>
    <property type="match status" value="1"/>
</dbReference>
<keyword evidence="1 3" id="KW-0807">Transducer</keyword>
<feature type="transmembrane region" description="Helical" evidence="4">
    <location>
        <begin position="6"/>
        <end position="26"/>
    </location>
</feature>
<dbReference type="Gene3D" id="6.10.340.10">
    <property type="match status" value="1"/>
</dbReference>
<evidence type="ECO:0000256" key="4">
    <source>
        <dbReference type="SAM" id="Phobius"/>
    </source>
</evidence>
<gene>
    <name evidence="7" type="ORF">U14_00523</name>
</gene>
<dbReference type="InterPro" id="IPR003660">
    <property type="entry name" value="HAMP_dom"/>
</dbReference>
<dbReference type="GO" id="GO:0016020">
    <property type="term" value="C:membrane"/>
    <property type="evidence" value="ECO:0007669"/>
    <property type="project" value="InterPro"/>
</dbReference>
<dbReference type="PROSITE" id="PS50111">
    <property type="entry name" value="CHEMOTAXIS_TRANSDUC_2"/>
    <property type="match status" value="1"/>
</dbReference>
<dbReference type="Proteomes" id="UP000030700">
    <property type="component" value="Unassembled WGS sequence"/>
</dbReference>
<dbReference type="PROSITE" id="PS50885">
    <property type="entry name" value="HAMP"/>
    <property type="match status" value="1"/>
</dbReference>
<keyword evidence="4" id="KW-0472">Membrane</keyword>
<evidence type="ECO:0000256" key="2">
    <source>
        <dbReference type="ARBA" id="ARBA00029447"/>
    </source>
</evidence>
<dbReference type="AlphaFoldDB" id="A0A0S6VW07"/>
<dbReference type="SMART" id="SM00304">
    <property type="entry name" value="HAMP"/>
    <property type="match status" value="2"/>
</dbReference>
<evidence type="ECO:0000313" key="7">
    <source>
        <dbReference type="EMBL" id="GAK49302.1"/>
    </source>
</evidence>
<evidence type="ECO:0000259" key="6">
    <source>
        <dbReference type="PROSITE" id="PS50885"/>
    </source>
</evidence>
<comment type="similarity">
    <text evidence="2">Belongs to the methyl-accepting chemotaxis (MCP) protein family.</text>
</comment>
<dbReference type="SUPFAM" id="SSF103190">
    <property type="entry name" value="Sensory domain-like"/>
    <property type="match status" value="1"/>
</dbReference>
<evidence type="ECO:0000259" key="5">
    <source>
        <dbReference type="PROSITE" id="PS50111"/>
    </source>
</evidence>
<dbReference type="Gene3D" id="1.10.287.950">
    <property type="entry name" value="Methyl-accepting chemotaxis protein"/>
    <property type="match status" value="1"/>
</dbReference>
<dbReference type="GO" id="GO:0007165">
    <property type="term" value="P:signal transduction"/>
    <property type="evidence" value="ECO:0007669"/>
    <property type="project" value="UniProtKB-KW"/>
</dbReference>
<dbReference type="HOGENOM" id="CLU_000445_107_27_0"/>
<dbReference type="EMBL" id="DF820455">
    <property type="protein sequence ID" value="GAK49302.1"/>
    <property type="molecule type" value="Genomic_DNA"/>
</dbReference>
<feature type="domain" description="Methyl-accepting transducer" evidence="5">
    <location>
        <begin position="327"/>
        <end position="577"/>
    </location>
</feature>
<evidence type="ECO:0000256" key="3">
    <source>
        <dbReference type="PROSITE-ProRule" id="PRU00284"/>
    </source>
</evidence>
<dbReference type="SMART" id="SM00283">
    <property type="entry name" value="MA"/>
    <property type="match status" value="1"/>
</dbReference>
<feature type="domain" description="HAMP" evidence="6">
    <location>
        <begin position="196"/>
        <end position="252"/>
    </location>
</feature>
<dbReference type="InterPro" id="IPR004089">
    <property type="entry name" value="MCPsignal_dom"/>
</dbReference>
<dbReference type="STRING" id="1499966.U14_00523"/>
<keyword evidence="4" id="KW-1133">Transmembrane helix</keyword>
<dbReference type="CDD" id="cd06225">
    <property type="entry name" value="HAMP"/>
    <property type="match status" value="1"/>
</dbReference>
<sequence>MTSLRTPILLAVSAIIFIVLLTSTFVNIQNLKHQYFEAITWRVEALSQGIRDDIIQWGGGGKRTEKQIESALKGAGFQCQTIYEANKATWVTHVALLNTAGVLMAHNNRELQNMPVTNQDMQRAIQRGLSAIVFDGANYHALIPIRADDTLLGMIDIGFSKRLIDEKVWNALIQSLQLLGIFLVVACVAVSLLLHRLLTKPLSQLVSIGKKMARGELAHSLFTNQRKTRHDELGALTDEFYEMTTYIEEVARIATHVSMGDLRHVIQLRSPHDVLGNALQAMSAYLDRMSAIAIKMASGDFREHIKMAGEHDVLGAAFHKMETIRHMLTSIMEKADVVRTSSETLSHLSTQMTAEAKDTSEQMQRVFSNSQDVTQRMEVVSSGVQGISQKIQHVSDHIGQINDMIRVAVNIANTTNTSLSHFQEHSKEIGDIIKLITTITQQTNLLALNASIEAARAGDSGRGFAVVAGEIKGLSRQIASSAQDIRQKIEAMQSSSTNMAHAMTEISDIIRHIHSSSNEMIVAIEEQNATTDNILQAIPEAAQKSIETTSTITETTAVTQKTMEQSLQVQRASEELAKLADQLHQLVGMFQI</sequence>
<evidence type="ECO:0000256" key="1">
    <source>
        <dbReference type="ARBA" id="ARBA00023224"/>
    </source>
</evidence>
<name>A0A0S6VW07_9BACT</name>
<accession>A0A0S6VW07</accession>
<reference evidence="7" key="1">
    <citation type="journal article" date="2015" name="PeerJ">
        <title>First genomic representation of candidate bacterial phylum KSB3 points to enhanced environmental sensing as a trigger of wastewater bulking.</title>
        <authorList>
            <person name="Sekiguchi Y."/>
            <person name="Ohashi A."/>
            <person name="Parks D.H."/>
            <person name="Yamauchi T."/>
            <person name="Tyson G.W."/>
            <person name="Hugenholtz P."/>
        </authorList>
    </citation>
    <scope>NUCLEOTIDE SEQUENCE [LARGE SCALE GENOMIC DNA]</scope>
</reference>
<evidence type="ECO:0000313" key="8">
    <source>
        <dbReference type="Proteomes" id="UP000030700"/>
    </source>
</evidence>
<dbReference type="PANTHER" id="PTHR32089:SF112">
    <property type="entry name" value="LYSOZYME-LIKE PROTEIN-RELATED"/>
    <property type="match status" value="1"/>
</dbReference>
<feature type="transmembrane region" description="Helical" evidence="4">
    <location>
        <begin position="171"/>
        <end position="194"/>
    </location>
</feature>